<organism evidence="1 2">
    <name type="scientific">Porphyromonas gingivalis F0570</name>
    <dbReference type="NCBI Taxonomy" id="1227271"/>
    <lineage>
        <taxon>Bacteria</taxon>
        <taxon>Pseudomonadati</taxon>
        <taxon>Bacteroidota</taxon>
        <taxon>Bacteroidia</taxon>
        <taxon>Bacteroidales</taxon>
        <taxon>Porphyromonadaceae</taxon>
        <taxon>Porphyromonas</taxon>
    </lineage>
</organism>
<evidence type="ECO:0000313" key="1">
    <source>
        <dbReference type="EMBL" id="ERJ68186.1"/>
    </source>
</evidence>
<accession>A0A0E2LS55</accession>
<comment type="caution">
    <text evidence="1">The sequence shown here is derived from an EMBL/GenBank/DDBJ whole genome shotgun (WGS) entry which is preliminary data.</text>
</comment>
<reference evidence="1 2" key="1">
    <citation type="submission" date="2013-06" db="EMBL/GenBank/DDBJ databases">
        <authorList>
            <person name="Weinstock G."/>
            <person name="Sodergren E."/>
            <person name="Lobos E.A."/>
            <person name="Fulton L."/>
            <person name="Fulton R."/>
            <person name="Courtney L."/>
            <person name="Fronick C."/>
            <person name="O'Laughlin M."/>
            <person name="Godfrey J."/>
            <person name="Wilson R.M."/>
            <person name="Miner T."/>
            <person name="Farmer C."/>
            <person name="Delehaunty K."/>
            <person name="Cordes M."/>
            <person name="Minx P."/>
            <person name="Tomlinson C."/>
            <person name="Chen J."/>
            <person name="Wollam A."/>
            <person name="Pepin K.H."/>
            <person name="Bhonagiri V."/>
            <person name="Zhang X."/>
            <person name="Warren W."/>
            <person name="Mitreva M."/>
            <person name="Mardis E.R."/>
            <person name="Wilson R.K."/>
        </authorList>
    </citation>
    <scope>NUCLEOTIDE SEQUENCE [LARGE SCALE GENOMIC DNA]</scope>
    <source>
        <strain evidence="1 2">F0570</strain>
    </source>
</reference>
<dbReference type="AlphaFoldDB" id="A0A0E2LS55"/>
<proteinExistence type="predicted"/>
<evidence type="ECO:0000313" key="2">
    <source>
        <dbReference type="Proteomes" id="UP000016630"/>
    </source>
</evidence>
<dbReference type="EMBL" id="AWUW01000031">
    <property type="protein sequence ID" value="ERJ68186.1"/>
    <property type="molecule type" value="Genomic_DNA"/>
</dbReference>
<sequence length="117" mass="13581">MYYYIRIGLGSKIFPFATPQNAVRKLFYFGVGSKKFSRHNEKILAPLFQGIRATIGAFPVRVFLNSSFCKQAEAIDENLPRIHLPEKDFPEEKIEKIRSHIHLRQKLSDKKITFAPE</sequence>
<dbReference type="PATRIC" id="fig|1227271.3.peg.475"/>
<protein>
    <submittedName>
        <fullName evidence="1">Uncharacterized protein</fullName>
    </submittedName>
</protein>
<gene>
    <name evidence="1" type="ORF">HMPREF1555_00524</name>
</gene>
<dbReference type="Proteomes" id="UP000016630">
    <property type="component" value="Unassembled WGS sequence"/>
</dbReference>
<dbReference type="HOGENOM" id="CLU_2082686_0_0_10"/>
<name>A0A0E2LS55_PORGN</name>